<comment type="similarity">
    <text evidence="2 9">Belongs to the type II topoisomerase GyrA/ParC subunit family.</text>
</comment>
<feature type="coiled-coil region" evidence="11">
    <location>
        <begin position="437"/>
        <end position="478"/>
    </location>
</feature>
<evidence type="ECO:0000256" key="7">
    <source>
        <dbReference type="ARBA" id="ARBA00023125"/>
    </source>
</evidence>
<evidence type="ECO:0000313" key="13">
    <source>
        <dbReference type="EMBL" id="RAK20580.1"/>
    </source>
</evidence>
<dbReference type="GO" id="GO:0003677">
    <property type="term" value="F:DNA binding"/>
    <property type="evidence" value="ECO:0007669"/>
    <property type="project" value="UniProtKB-UniRule"/>
</dbReference>
<dbReference type="Pfam" id="PF00521">
    <property type="entry name" value="DNA_topoisoIV"/>
    <property type="match status" value="1"/>
</dbReference>
<comment type="caution">
    <text evidence="13">The sequence shown here is derived from an EMBL/GenBank/DDBJ whole genome shotgun (WGS) entry which is preliminary data.</text>
</comment>
<evidence type="ECO:0000259" key="12">
    <source>
        <dbReference type="PROSITE" id="PS52040"/>
    </source>
</evidence>
<dbReference type="OrthoDB" id="9806486at2"/>
<evidence type="ECO:0000256" key="4">
    <source>
        <dbReference type="ARBA" id="ARBA00022741"/>
    </source>
</evidence>
<dbReference type="GO" id="GO:0034335">
    <property type="term" value="F:DNA negative supercoiling activity"/>
    <property type="evidence" value="ECO:0007669"/>
    <property type="project" value="UniProtKB-ARBA"/>
</dbReference>
<dbReference type="InterPro" id="IPR035516">
    <property type="entry name" value="Gyrase/topoIV_suA_C"/>
</dbReference>
<keyword evidence="14" id="KW-1185">Reference proteome</keyword>
<evidence type="ECO:0000256" key="8">
    <source>
        <dbReference type="ARBA" id="ARBA00023235"/>
    </source>
</evidence>
<dbReference type="GO" id="GO:0009330">
    <property type="term" value="C:DNA topoisomerase type II (double strand cut, ATP-hydrolyzing) complex"/>
    <property type="evidence" value="ECO:0007669"/>
    <property type="project" value="TreeGrafter"/>
</dbReference>
<comment type="catalytic activity">
    <reaction evidence="1 9 10">
        <text>ATP-dependent breakage, passage and rejoining of double-stranded DNA.</text>
        <dbReference type="EC" id="5.6.2.2"/>
    </reaction>
</comment>
<comment type="function">
    <text evidence="9">A type II topoisomerase that negatively supercoils closed circular double-stranded (ds) DNA in an ATP-dependent manner to modulate DNA topology and maintain chromosomes in an underwound state. Negative supercoiling favors strand separation, and DNA replication, transcription, recombination and repair, all of which involve strand separation. Also able to catalyze the interconversion of other topological isomers of dsDNA rings, including catenanes and knotted rings. Type II topoisomerases break and join 2 DNA strands simultaneously in an ATP-dependent manner.</text>
</comment>
<keyword evidence="8 9" id="KW-0413">Isomerase</keyword>
<evidence type="ECO:0000313" key="14">
    <source>
        <dbReference type="Proteomes" id="UP000248555"/>
    </source>
</evidence>
<keyword evidence="11" id="KW-0175">Coiled coil</keyword>
<feature type="short sequence motif" description="GyrA-box" evidence="9">
    <location>
        <begin position="527"/>
        <end position="533"/>
    </location>
</feature>
<evidence type="ECO:0000256" key="2">
    <source>
        <dbReference type="ARBA" id="ARBA00008263"/>
    </source>
</evidence>
<dbReference type="FunFam" id="3.90.199.10:FF:000001">
    <property type="entry name" value="DNA gyrase subunit A"/>
    <property type="match status" value="1"/>
</dbReference>
<dbReference type="PANTHER" id="PTHR43493">
    <property type="entry name" value="DNA GYRASE/TOPOISOMERASE SUBUNIT A"/>
    <property type="match status" value="1"/>
</dbReference>
<dbReference type="GO" id="GO:0005694">
    <property type="term" value="C:chromosome"/>
    <property type="evidence" value="ECO:0007669"/>
    <property type="project" value="InterPro"/>
</dbReference>
<organism evidence="13 14">
    <name type="scientific">Paranoxybacillus vitaminiphilus</name>
    <dbReference type="NCBI Taxonomy" id="581036"/>
    <lineage>
        <taxon>Bacteria</taxon>
        <taxon>Bacillati</taxon>
        <taxon>Bacillota</taxon>
        <taxon>Bacilli</taxon>
        <taxon>Bacillales</taxon>
        <taxon>Anoxybacillaceae</taxon>
        <taxon>Paranoxybacillus</taxon>
    </lineage>
</organism>
<dbReference type="PANTHER" id="PTHR43493:SF5">
    <property type="entry name" value="DNA GYRASE SUBUNIT A, CHLOROPLASTIC_MITOCHONDRIAL"/>
    <property type="match status" value="1"/>
</dbReference>
<dbReference type="Gene3D" id="1.10.268.10">
    <property type="entry name" value="Topoisomerase, domain 3"/>
    <property type="match status" value="1"/>
</dbReference>
<dbReference type="PROSITE" id="PS52040">
    <property type="entry name" value="TOPO_IIA"/>
    <property type="match status" value="1"/>
</dbReference>
<dbReference type="EMBL" id="QLMH01000004">
    <property type="protein sequence ID" value="RAK20580.1"/>
    <property type="molecule type" value="Genomic_DNA"/>
</dbReference>
<dbReference type="HAMAP" id="MF_01897">
    <property type="entry name" value="GyrA"/>
    <property type="match status" value="1"/>
</dbReference>
<dbReference type="Gene3D" id="2.120.10.90">
    <property type="entry name" value="DNA gyrase/topoisomerase IV, subunit A, C-terminal"/>
    <property type="match status" value="1"/>
</dbReference>
<dbReference type="InterPro" id="IPR013760">
    <property type="entry name" value="Topo_IIA-like_dom_sf"/>
</dbReference>
<protein>
    <recommendedName>
        <fullName evidence="9">DNA gyrase subunit A</fullName>
        <ecNumber evidence="9">5.6.2.2</ecNumber>
    </recommendedName>
</protein>
<dbReference type="EC" id="5.6.2.2" evidence="9"/>
<sequence>MSENQNLRIREVNISQEMRSSFLDYAMSVIVSRALPDVRDGLKPVHRRILYAMHDLGMTADKPYKKSARIVGEVIGKYHPHGDAAVYDTMVRMAQDFNYRYMLVDGHGNFGSIDGDAAAAMRYTEARMSKIAMELLRDINKDTIDYQDNYDGSEKEPVVLPSRFPNLLVNGSSGIAVGMATNIPPHQLGEVIDAILALSKDPDITIAELMEIVPGPDFPTGGQIIGRSGIRKAYETGRGSITLRAKVEIEKNASGKETIIVRELPYQVNKAKLIEKIAELVREKKIEGITDLRDESDRNGMRIVIEVRKDANANVILNNLYKQTALQTSFGINMLALVDGEPKVLNLKQCLNHYLDHQKVVIRRRTAYELKKAEARAHILEGLRIALDHLDEVINLIRSSQTTEIAREGLMRQFSLTERQAQAILDMRLQRLTGLEREKIEQEYKDLVKLISELKAILADEEKVLQIIRDELLEIKERFNDERRTEIVVGSVEEIDDEDLIPRENIVVTLTHKGYIKRLPVSTYKSQRRGGRGIQGMNTNEDDFVEHLLITSTHNTILFFTNKGKVYRAKGYEIPEFGRTAKGIPIVNLLEIDKDEWINTIINIDEFDDDSFLFFTTKEGIAKRSPLSSFLNIRNNGLIAISLREGDELISVKLTDGSKDIIVGTKKGMLIRFPETDVRTMGRNATGVKAITLDADDEVVGMEILDEGSDVLVVTKNGYGKRTPASEYRIQSRGGKGLKTCNITEKNGDVVAVKTVTGEEDLMLITASGILIRIAVSDISRMGRNTQGVKLIRLSDDNENEYVATVAKVPKEEEKDSEGIEEH</sequence>
<dbReference type="InterPro" id="IPR002205">
    <property type="entry name" value="Topo_IIA_dom_A"/>
</dbReference>
<dbReference type="FunFam" id="3.30.1360.40:FF:000002">
    <property type="entry name" value="DNA gyrase subunit A"/>
    <property type="match status" value="1"/>
</dbReference>
<comment type="subcellular location">
    <subcellularLocation>
        <location evidence="9">Cytoplasm</location>
    </subcellularLocation>
</comment>
<evidence type="ECO:0000256" key="6">
    <source>
        <dbReference type="ARBA" id="ARBA00023029"/>
    </source>
</evidence>
<dbReference type="CDD" id="cd00187">
    <property type="entry name" value="TOP4c"/>
    <property type="match status" value="1"/>
</dbReference>
<dbReference type="Proteomes" id="UP000248555">
    <property type="component" value="Unassembled WGS sequence"/>
</dbReference>
<dbReference type="InterPro" id="IPR006691">
    <property type="entry name" value="GyrA/parC_rep"/>
</dbReference>
<dbReference type="GO" id="GO:0006261">
    <property type="term" value="P:DNA-templated DNA replication"/>
    <property type="evidence" value="ECO:0007669"/>
    <property type="project" value="UniProtKB-UniRule"/>
</dbReference>
<evidence type="ECO:0000256" key="5">
    <source>
        <dbReference type="ARBA" id="ARBA00022840"/>
    </source>
</evidence>
<gene>
    <name evidence="9" type="primary">gyrA</name>
    <name evidence="13" type="ORF">B0I26_104234</name>
</gene>
<dbReference type="InterPro" id="IPR005743">
    <property type="entry name" value="GyrA"/>
</dbReference>
<dbReference type="InterPro" id="IPR050220">
    <property type="entry name" value="Type_II_DNA_Topoisomerases"/>
</dbReference>
<feature type="active site" description="O-(5'-phospho-DNA)-tyrosine intermediate" evidence="9 10">
    <location>
        <position position="123"/>
    </location>
</feature>
<proteinExistence type="inferred from homology"/>
<keyword evidence="7 9" id="KW-0238">DNA-binding</keyword>
<keyword evidence="3 9" id="KW-0963">Cytoplasm</keyword>
<dbReference type="GO" id="GO:0005524">
    <property type="term" value="F:ATP binding"/>
    <property type="evidence" value="ECO:0007669"/>
    <property type="project" value="UniProtKB-UniRule"/>
</dbReference>
<evidence type="ECO:0000256" key="9">
    <source>
        <dbReference type="HAMAP-Rule" id="MF_01897"/>
    </source>
</evidence>
<evidence type="ECO:0000256" key="11">
    <source>
        <dbReference type="SAM" id="Coils"/>
    </source>
</evidence>
<dbReference type="GO" id="GO:0006265">
    <property type="term" value="P:DNA topological change"/>
    <property type="evidence" value="ECO:0007669"/>
    <property type="project" value="UniProtKB-UniRule"/>
</dbReference>
<dbReference type="NCBIfam" id="NF004044">
    <property type="entry name" value="PRK05561.1"/>
    <property type="match status" value="1"/>
</dbReference>
<dbReference type="NCBIfam" id="TIGR01063">
    <property type="entry name" value="gyrA"/>
    <property type="match status" value="1"/>
</dbReference>
<evidence type="ECO:0000256" key="1">
    <source>
        <dbReference type="ARBA" id="ARBA00000185"/>
    </source>
</evidence>
<evidence type="ECO:0000256" key="10">
    <source>
        <dbReference type="PROSITE-ProRule" id="PRU01384"/>
    </source>
</evidence>
<keyword evidence="6 9" id="KW-0799">Topoisomerase</keyword>
<dbReference type="SUPFAM" id="SSF56719">
    <property type="entry name" value="Type II DNA topoisomerase"/>
    <property type="match status" value="1"/>
</dbReference>
<dbReference type="FunFam" id="1.10.268.10:FF:000001">
    <property type="entry name" value="DNA gyrase subunit A"/>
    <property type="match status" value="1"/>
</dbReference>
<keyword evidence="4 9" id="KW-0547">Nucleotide-binding</keyword>
<keyword evidence="5 9" id="KW-0067">ATP-binding</keyword>
<dbReference type="AlphaFoldDB" id="A0A327YHT9"/>
<dbReference type="NCBIfam" id="NF004043">
    <property type="entry name" value="PRK05560.1"/>
    <property type="match status" value="1"/>
</dbReference>
<feature type="domain" description="Topo IIA-type catalytic" evidence="12">
    <location>
        <begin position="35"/>
        <end position="500"/>
    </location>
</feature>
<dbReference type="GO" id="GO:0005737">
    <property type="term" value="C:cytoplasm"/>
    <property type="evidence" value="ECO:0007669"/>
    <property type="project" value="UniProtKB-SubCell"/>
</dbReference>
<dbReference type="Gene3D" id="3.30.1360.40">
    <property type="match status" value="1"/>
</dbReference>
<dbReference type="RefSeq" id="WP_111644866.1">
    <property type="nucleotide sequence ID" value="NZ_QLMH01000004.1"/>
</dbReference>
<dbReference type="Pfam" id="PF03989">
    <property type="entry name" value="DNA_gyraseA_C"/>
    <property type="match status" value="6"/>
</dbReference>
<accession>A0A327YHT9</accession>
<reference evidence="13 14" key="1">
    <citation type="submission" date="2018-06" db="EMBL/GenBank/DDBJ databases">
        <title>Genomic Encyclopedia of Type Strains, Phase III (KMG-III): the genomes of soil and plant-associated and newly described type strains.</title>
        <authorList>
            <person name="Whitman W."/>
        </authorList>
    </citation>
    <scope>NUCLEOTIDE SEQUENCE [LARGE SCALE GENOMIC DNA]</scope>
    <source>
        <strain evidence="13 14">CGMCC 1.8979</strain>
    </source>
</reference>
<comment type="miscellaneous">
    <text evidence="9">Few gyrases are as efficient as E.coli at forming negative supercoils. Not all organisms have 2 type II topoisomerases; in organisms with a single type II topoisomerase this enzyme also has to decatenate newly replicated chromosomes.</text>
</comment>
<dbReference type="InterPro" id="IPR013757">
    <property type="entry name" value="Topo_IIA_A_a_sf"/>
</dbReference>
<dbReference type="SMART" id="SM00434">
    <property type="entry name" value="TOP4c"/>
    <property type="match status" value="1"/>
</dbReference>
<dbReference type="FunFam" id="2.120.10.90:FF:000004">
    <property type="entry name" value="DNA gyrase subunit A"/>
    <property type="match status" value="1"/>
</dbReference>
<comment type="subunit">
    <text evidence="9">Heterotetramer, composed of two GyrA and two GyrB chains. In the heterotetramer, GyrA contains the active site tyrosine that forms a transient covalent intermediate with DNA, while GyrB binds cofactors and catalyzes ATP hydrolysis.</text>
</comment>
<dbReference type="InterPro" id="IPR013758">
    <property type="entry name" value="Topo_IIA_A/C_ab"/>
</dbReference>
<dbReference type="SUPFAM" id="SSF101904">
    <property type="entry name" value="GyrA/ParC C-terminal domain-like"/>
    <property type="match status" value="1"/>
</dbReference>
<dbReference type="Gene3D" id="3.90.199.10">
    <property type="entry name" value="Topoisomerase II, domain 5"/>
    <property type="match status" value="1"/>
</dbReference>
<name>A0A327YHT9_9BACL</name>
<evidence type="ECO:0000256" key="3">
    <source>
        <dbReference type="ARBA" id="ARBA00022490"/>
    </source>
</evidence>